<evidence type="ECO:0000256" key="3">
    <source>
        <dbReference type="SAM" id="SignalP"/>
    </source>
</evidence>
<dbReference type="SUPFAM" id="SSF56436">
    <property type="entry name" value="C-type lectin-like"/>
    <property type="match status" value="4"/>
</dbReference>
<dbReference type="PANTHER" id="PTHR11857">
    <property type="entry name" value="ODORANT BINDING PROTEIN-RELATED"/>
    <property type="match status" value="1"/>
</dbReference>
<keyword evidence="6" id="KW-1185">Reference proteome</keyword>
<dbReference type="PROSITE" id="PS50041">
    <property type="entry name" value="C_TYPE_LECTIN_2"/>
    <property type="match status" value="2"/>
</dbReference>
<dbReference type="Pfam" id="PF01395">
    <property type="entry name" value="PBP_GOBP"/>
    <property type="match status" value="2"/>
</dbReference>
<comment type="caution">
    <text evidence="5">The sequence shown here is derived from an EMBL/GenBank/DDBJ whole genome shotgun (WGS) entry which is preliminary data.</text>
</comment>
<evidence type="ECO:0000313" key="5">
    <source>
        <dbReference type="EMBL" id="CAB3375833.1"/>
    </source>
</evidence>
<dbReference type="InterPro" id="IPR001304">
    <property type="entry name" value="C-type_lectin-like"/>
</dbReference>
<evidence type="ECO:0000313" key="6">
    <source>
        <dbReference type="Proteomes" id="UP000494165"/>
    </source>
</evidence>
<dbReference type="SUPFAM" id="SSF47565">
    <property type="entry name" value="Insect pheromone/odorant-binding proteins"/>
    <property type="match status" value="2"/>
</dbReference>
<reference evidence="5 6" key="1">
    <citation type="submission" date="2020-04" db="EMBL/GenBank/DDBJ databases">
        <authorList>
            <person name="Alioto T."/>
            <person name="Alioto T."/>
            <person name="Gomez Garrido J."/>
        </authorList>
    </citation>
    <scope>NUCLEOTIDE SEQUENCE [LARGE SCALE GENOMIC DNA]</scope>
</reference>
<name>A0A8S1DDC2_9INSE</name>
<gene>
    <name evidence="5" type="ORF">CLODIP_2_CD13862</name>
</gene>
<dbReference type="SMART" id="SM00034">
    <property type="entry name" value="CLECT"/>
    <property type="match status" value="2"/>
</dbReference>
<dbReference type="EMBL" id="CADEPI010000119">
    <property type="protein sequence ID" value="CAB3375833.1"/>
    <property type="molecule type" value="Genomic_DNA"/>
</dbReference>
<dbReference type="SMART" id="SM00708">
    <property type="entry name" value="PhBP"/>
    <property type="match status" value="2"/>
</dbReference>
<evidence type="ECO:0000259" key="4">
    <source>
        <dbReference type="PROSITE" id="PS50041"/>
    </source>
</evidence>
<dbReference type="Gene3D" id="3.10.100.10">
    <property type="entry name" value="Mannose-Binding Protein A, subunit A"/>
    <property type="match status" value="3"/>
</dbReference>
<feature type="compositionally biased region" description="Basic residues" evidence="2">
    <location>
        <begin position="61"/>
        <end position="88"/>
    </location>
</feature>
<dbReference type="InterPro" id="IPR006170">
    <property type="entry name" value="PBP/GOBP"/>
</dbReference>
<feature type="chain" id="PRO_5035824308" description="C-type lectin domain-containing protein" evidence="3">
    <location>
        <begin position="24"/>
        <end position="1507"/>
    </location>
</feature>
<dbReference type="Gene3D" id="1.10.238.20">
    <property type="entry name" value="Pheromone/general odorant binding protein domain"/>
    <property type="match status" value="2"/>
</dbReference>
<organism evidence="5 6">
    <name type="scientific">Cloeon dipterum</name>
    <dbReference type="NCBI Taxonomy" id="197152"/>
    <lineage>
        <taxon>Eukaryota</taxon>
        <taxon>Metazoa</taxon>
        <taxon>Ecdysozoa</taxon>
        <taxon>Arthropoda</taxon>
        <taxon>Hexapoda</taxon>
        <taxon>Insecta</taxon>
        <taxon>Pterygota</taxon>
        <taxon>Palaeoptera</taxon>
        <taxon>Ephemeroptera</taxon>
        <taxon>Pisciforma</taxon>
        <taxon>Baetidae</taxon>
        <taxon>Cloeon</taxon>
    </lineage>
</organism>
<dbReference type="InterPro" id="IPR036728">
    <property type="entry name" value="PBP_GOBP_sf"/>
</dbReference>
<dbReference type="GO" id="GO:0005549">
    <property type="term" value="F:odorant binding"/>
    <property type="evidence" value="ECO:0007669"/>
    <property type="project" value="InterPro"/>
</dbReference>
<feature type="domain" description="C-type lectin" evidence="4">
    <location>
        <begin position="1074"/>
        <end position="1197"/>
    </location>
</feature>
<dbReference type="Proteomes" id="UP000494165">
    <property type="component" value="Unassembled WGS sequence"/>
</dbReference>
<protein>
    <recommendedName>
        <fullName evidence="4">C-type lectin domain-containing protein</fullName>
    </recommendedName>
</protein>
<accession>A0A8S1DDC2</accession>
<dbReference type="GO" id="GO:0005615">
    <property type="term" value="C:extracellular space"/>
    <property type="evidence" value="ECO:0007669"/>
    <property type="project" value="TreeGrafter"/>
</dbReference>
<dbReference type="GO" id="GO:0007608">
    <property type="term" value="P:sensory perception of smell"/>
    <property type="evidence" value="ECO:0007669"/>
    <property type="project" value="TreeGrafter"/>
</dbReference>
<dbReference type="OrthoDB" id="6601693at2759"/>
<dbReference type="InterPro" id="IPR016186">
    <property type="entry name" value="C-type_lectin-like/link_sf"/>
</dbReference>
<dbReference type="InterPro" id="IPR016187">
    <property type="entry name" value="CTDL_fold"/>
</dbReference>
<feature type="region of interest" description="Disordered" evidence="2">
    <location>
        <begin position="56"/>
        <end position="89"/>
    </location>
</feature>
<sequence length="1507" mass="169750">MKWLSLFIFCIALIIVTITLVDAQKKTNKKTNLKRVQKKGNAKSVKTAAKLNNVNSVAKASNKRTTKKPTTKRRKKPTTKPTTKRRRMSTVSTMTTIFDENAPDIEAGSDCYDACYPNSTFLNADGTVKDKDQYGMFKEFGGKTYLLGIVPMSWRENWITCCSIGMQPVIFAESKEVTDFTNYTQNSSEVKFWTGGFKHELNNMWSWCTKDSPEPIDNDLMTDVSSNGDNNDLNCIIMTAGAGISTTLTNVFCNITQTKDSEPFNLACESIDKKANELVIANPKCTARCNNNRQCRRNETLFKFKSSGELVLEKRYTYGRWVSKCGRYFLFSNGTATFYEARQRCCALGMELLSIKTAAKRKCLAKLTRDYIDITGEFWTSGTDMDCEGNYRWCSVDRAFLKKEIIWAAGEPNSNRGHCVTTKTTGQQTSTTLQTSQCTSKKRYICEVRQSGTTVEAVQKECIALMGLSPQEVDGLNNTNNYTYTMKCYLKCLGDNLGMLINGTLQAGNVMRLMEKSNQQADMDKGYKAIDECKAKSDPNGDECQSAYNMYKCGKDEAPVVFGKMVVYKEVTSEDNNSPIDLTEPRTCYNNMNLKCTMNTTVKALFDRTGMTNDGASLAINSTLTWFKSNSGNYTFAAAYTYCCALGMHLPNARSYDEFKTYYDSMNGRDFDNFFDETYTDPKSNEEKWCTNDVTLDPRISDNNFKLDKESSFLMSRQGSVYSMYKLRSVSYSLMDSTTVPFIYCQPGNFDCFGQINSCVDMRPSSVISSCLILIIVTITLTDASNKVKGAEKKGQSNGKPGKLNNSGKVIKQKTTPVPKGREKKKTSTTAKIIKVTKKRPQPKTKSAFDDILESAPDIEAGIDCYDACFKNPSLFGSDGALLNPNNYGTYTMIKDKTFLLGEMQLSWADNWRTCCSIGMQPVIFPQLKETISIITRDKPEVIYWTGGFKHELNDMWSWCTKDSPEPMDYETDLLRSQGEDDFHCVAMSTGDQTRTSFISVSCDSNETSQNTPVFLACESMNTNPMDMMVGNPQCTKKCNSNHQCKRNEALSKFNSKGEKGLNERYSNSIWASKCGRYFMFSKQYETYYDAREKCCALGMKLLSIKTAAKRKCLAKLTRDFSGISGDFWTSGTDLDCEGNYRWCSVDRAFLKYEINWAAGEPNGKRGHCVTVKTSGHSAKTTLQTAMCKAKKRYICEVRQSGITIKAVQKECISLIGLGDDEVNKLYNSNDYTHPMKCYLKCLGDNLGMLINGTLREGNVFRLIKKFDASFEFEMGTNAVIKCKSNEVQTADDCQNAYNLYKCMKEKAPDVFRRVIAVQKEDDAPINEKVPVPVGRICKNNLESKCKLNTSRRATFVKEGMTAEGGSAVTYARESWYKSERGAHKFADAFKYCCSLDMHLPVVRYQMELSSLADWMGGLENDNFFDETYSLNDEEKWCSNHDTVNPLLSDDDLLVKHESTVYYLPKGFLGPYGVGVYNLKSIPYGEMDALTVPYFFCQPKAERDVTF</sequence>
<keyword evidence="1 3" id="KW-0732">Signal</keyword>
<feature type="compositionally biased region" description="Polar residues" evidence="2">
    <location>
        <begin position="796"/>
        <end position="816"/>
    </location>
</feature>
<feature type="domain" description="C-type lectin" evidence="4">
    <location>
        <begin position="328"/>
        <end position="447"/>
    </location>
</feature>
<proteinExistence type="predicted"/>
<evidence type="ECO:0000256" key="1">
    <source>
        <dbReference type="ARBA" id="ARBA00022729"/>
    </source>
</evidence>
<evidence type="ECO:0000256" key="2">
    <source>
        <dbReference type="SAM" id="MobiDB-lite"/>
    </source>
</evidence>
<dbReference type="CDD" id="cd00037">
    <property type="entry name" value="CLECT"/>
    <property type="match status" value="2"/>
</dbReference>
<dbReference type="CDD" id="cd23992">
    <property type="entry name" value="PBP_GOBP"/>
    <property type="match status" value="2"/>
</dbReference>
<feature type="region of interest" description="Disordered" evidence="2">
    <location>
        <begin position="788"/>
        <end position="829"/>
    </location>
</feature>
<feature type="signal peptide" evidence="3">
    <location>
        <begin position="1"/>
        <end position="23"/>
    </location>
</feature>
<dbReference type="Pfam" id="PF00059">
    <property type="entry name" value="Lectin_C"/>
    <property type="match status" value="2"/>
</dbReference>